<sequence>MEVVQLIIEDENVLKLRGLQNIEPTFEIRHEGKSYPCNPIPAVESAHLIFEGFVNTKALGFIELHNEDKKHLLPSIISFLHGNTLRIEQSNAMDMKDIAQELGIPLIEEYARNCIFSDMSNQQQMDREYEATFTVDIN</sequence>
<dbReference type="AlphaFoldDB" id="A2DI04"/>
<gene>
    <name evidence="1" type="ORF">TVAG_402480</name>
</gene>
<reference evidence="1" key="2">
    <citation type="journal article" date="2007" name="Science">
        <title>Draft genome sequence of the sexually transmitted pathogen Trichomonas vaginalis.</title>
        <authorList>
            <person name="Carlton J.M."/>
            <person name="Hirt R.P."/>
            <person name="Silva J.C."/>
            <person name="Delcher A.L."/>
            <person name="Schatz M."/>
            <person name="Zhao Q."/>
            <person name="Wortman J.R."/>
            <person name="Bidwell S.L."/>
            <person name="Alsmark U.C.M."/>
            <person name="Besteiro S."/>
            <person name="Sicheritz-Ponten T."/>
            <person name="Noel C.J."/>
            <person name="Dacks J.B."/>
            <person name="Foster P.G."/>
            <person name="Simillion C."/>
            <person name="Van de Peer Y."/>
            <person name="Miranda-Saavedra D."/>
            <person name="Barton G.J."/>
            <person name="Westrop G.D."/>
            <person name="Mueller S."/>
            <person name="Dessi D."/>
            <person name="Fiori P.L."/>
            <person name="Ren Q."/>
            <person name="Paulsen I."/>
            <person name="Zhang H."/>
            <person name="Bastida-Corcuera F.D."/>
            <person name="Simoes-Barbosa A."/>
            <person name="Brown M.T."/>
            <person name="Hayes R.D."/>
            <person name="Mukherjee M."/>
            <person name="Okumura C.Y."/>
            <person name="Schneider R."/>
            <person name="Smith A.J."/>
            <person name="Vanacova S."/>
            <person name="Villalvazo M."/>
            <person name="Haas B.J."/>
            <person name="Pertea M."/>
            <person name="Feldblyum T.V."/>
            <person name="Utterback T.R."/>
            <person name="Shu C.L."/>
            <person name="Osoegawa K."/>
            <person name="de Jong P.J."/>
            <person name="Hrdy I."/>
            <person name="Horvathova L."/>
            <person name="Zubacova Z."/>
            <person name="Dolezal P."/>
            <person name="Malik S.B."/>
            <person name="Logsdon J.M. Jr."/>
            <person name="Henze K."/>
            <person name="Gupta A."/>
            <person name="Wang C.C."/>
            <person name="Dunne R.L."/>
            <person name="Upcroft J.A."/>
            <person name="Upcroft P."/>
            <person name="White O."/>
            <person name="Salzberg S.L."/>
            <person name="Tang P."/>
            <person name="Chiu C.-H."/>
            <person name="Lee Y.-S."/>
            <person name="Embley T.M."/>
            <person name="Coombs G.H."/>
            <person name="Mottram J.C."/>
            <person name="Tachezy J."/>
            <person name="Fraser-Liggett C.M."/>
            <person name="Johnson P.J."/>
        </authorList>
    </citation>
    <scope>NUCLEOTIDE SEQUENCE [LARGE SCALE GENOMIC DNA]</scope>
    <source>
        <strain evidence="1">G3</strain>
    </source>
</reference>
<organism evidence="1 2">
    <name type="scientific">Trichomonas vaginalis (strain ATCC PRA-98 / G3)</name>
    <dbReference type="NCBI Taxonomy" id="412133"/>
    <lineage>
        <taxon>Eukaryota</taxon>
        <taxon>Metamonada</taxon>
        <taxon>Parabasalia</taxon>
        <taxon>Trichomonadida</taxon>
        <taxon>Trichomonadidae</taxon>
        <taxon>Trichomonas</taxon>
    </lineage>
</organism>
<accession>A2DI04</accession>
<protein>
    <recommendedName>
        <fullName evidence="3">BTB domain-containing protein</fullName>
    </recommendedName>
</protein>
<evidence type="ECO:0000313" key="1">
    <source>
        <dbReference type="EMBL" id="EAY19993.1"/>
    </source>
</evidence>
<keyword evidence="2" id="KW-1185">Reference proteome</keyword>
<dbReference type="InParanoid" id="A2DI04"/>
<dbReference type="VEuPathDB" id="TrichDB:TVAG_402480"/>
<dbReference type="KEGG" id="tva:5465524"/>
<dbReference type="Proteomes" id="UP000001542">
    <property type="component" value="Unassembled WGS sequence"/>
</dbReference>
<evidence type="ECO:0008006" key="3">
    <source>
        <dbReference type="Google" id="ProtNLM"/>
    </source>
</evidence>
<name>A2DI04_TRIV3</name>
<dbReference type="VEuPathDB" id="TrichDB:TVAGG3_0272080"/>
<dbReference type="EMBL" id="DS113202">
    <property type="protein sequence ID" value="EAY19993.1"/>
    <property type="molecule type" value="Genomic_DNA"/>
</dbReference>
<dbReference type="SMR" id="A2DI04"/>
<evidence type="ECO:0000313" key="2">
    <source>
        <dbReference type="Proteomes" id="UP000001542"/>
    </source>
</evidence>
<dbReference type="RefSeq" id="XP_001580979.1">
    <property type="nucleotide sequence ID" value="XM_001580929.1"/>
</dbReference>
<reference evidence="1" key="1">
    <citation type="submission" date="2006-10" db="EMBL/GenBank/DDBJ databases">
        <authorList>
            <person name="Amadeo P."/>
            <person name="Zhao Q."/>
            <person name="Wortman J."/>
            <person name="Fraser-Liggett C."/>
            <person name="Carlton J."/>
        </authorList>
    </citation>
    <scope>NUCLEOTIDE SEQUENCE</scope>
    <source>
        <strain evidence="1">G3</strain>
    </source>
</reference>
<proteinExistence type="predicted"/>